<evidence type="ECO:0000256" key="6">
    <source>
        <dbReference type="HAMAP-Rule" id="MF_00528"/>
    </source>
</evidence>
<keyword evidence="3 6" id="KW-0963">Cytoplasm</keyword>
<reference evidence="7 8" key="1">
    <citation type="submission" date="2017-11" db="EMBL/GenBank/DDBJ databases">
        <title>Comparitive Functional Genomics of Dry Heat Resistant strains isolated from the Viking Spacecraft.</title>
        <authorList>
            <person name="Seuylemezian A."/>
            <person name="Cooper K."/>
            <person name="Vaishampayan P."/>
        </authorList>
    </citation>
    <scope>NUCLEOTIDE SEQUENCE [LARGE SCALE GENOMIC DNA]</scope>
    <source>
        <strain evidence="7 8">V1-29</strain>
    </source>
</reference>
<comment type="cofactor">
    <cofactor evidence="1 6">
        <name>a divalent metal cation</name>
        <dbReference type="ChEBI" id="CHEBI:60240"/>
    </cofactor>
</comment>
<dbReference type="NCBIfam" id="TIGR00172">
    <property type="entry name" value="maf"/>
    <property type="match status" value="1"/>
</dbReference>
<comment type="caution">
    <text evidence="7">The sequence shown here is derived from an EMBL/GenBank/DDBJ whole genome shotgun (WGS) entry which is preliminary data.</text>
</comment>
<evidence type="ECO:0000256" key="1">
    <source>
        <dbReference type="ARBA" id="ARBA00001968"/>
    </source>
</evidence>
<feature type="site" description="Important for substrate specificity" evidence="6">
    <location>
        <position position="70"/>
    </location>
</feature>
<dbReference type="FunFam" id="3.90.950.10:FF:000005">
    <property type="entry name" value="7-methyl-GTP pyrophosphatase"/>
    <property type="match status" value="1"/>
</dbReference>
<dbReference type="PANTHER" id="PTHR43213:SF5">
    <property type="entry name" value="BIFUNCTIONAL DTTP_UTP PYROPHOSPHATASE_METHYLTRANSFERASE PROTEIN-RELATED"/>
    <property type="match status" value="1"/>
</dbReference>
<dbReference type="PIRSF" id="PIRSF006305">
    <property type="entry name" value="Maf"/>
    <property type="match status" value="1"/>
</dbReference>
<keyword evidence="5 6" id="KW-0546">Nucleotide metabolism</keyword>
<dbReference type="GO" id="GO:0036218">
    <property type="term" value="F:dTTP diphosphatase activity"/>
    <property type="evidence" value="ECO:0007669"/>
    <property type="project" value="RHEA"/>
</dbReference>
<feature type="site" description="Important for substrate specificity" evidence="6">
    <location>
        <position position="12"/>
    </location>
</feature>
<evidence type="ECO:0000256" key="2">
    <source>
        <dbReference type="ARBA" id="ARBA00004496"/>
    </source>
</evidence>
<evidence type="ECO:0000313" key="7">
    <source>
        <dbReference type="EMBL" id="PLT30228.1"/>
    </source>
</evidence>
<dbReference type="GO" id="GO:0005737">
    <property type="term" value="C:cytoplasm"/>
    <property type="evidence" value="ECO:0007669"/>
    <property type="project" value="UniProtKB-SubCell"/>
</dbReference>
<comment type="catalytic activity">
    <reaction evidence="6">
        <text>dTTP + H2O = dTMP + diphosphate + H(+)</text>
        <dbReference type="Rhea" id="RHEA:28534"/>
        <dbReference type="ChEBI" id="CHEBI:15377"/>
        <dbReference type="ChEBI" id="CHEBI:15378"/>
        <dbReference type="ChEBI" id="CHEBI:33019"/>
        <dbReference type="ChEBI" id="CHEBI:37568"/>
        <dbReference type="ChEBI" id="CHEBI:63528"/>
        <dbReference type="EC" id="3.6.1.9"/>
    </reaction>
</comment>
<dbReference type="Pfam" id="PF02545">
    <property type="entry name" value="Maf"/>
    <property type="match status" value="1"/>
</dbReference>
<proteinExistence type="inferred from homology"/>
<dbReference type="RefSeq" id="WP_101641429.1">
    <property type="nucleotide sequence ID" value="NZ_PGUY01000027.1"/>
</dbReference>
<feature type="site" description="Important for substrate specificity" evidence="6">
    <location>
        <position position="152"/>
    </location>
</feature>
<keyword evidence="4 6" id="KW-0378">Hydrolase</keyword>
<dbReference type="SUPFAM" id="SSF52972">
    <property type="entry name" value="ITPase-like"/>
    <property type="match status" value="1"/>
</dbReference>
<dbReference type="EC" id="3.6.1.9" evidence="6"/>
<evidence type="ECO:0000256" key="5">
    <source>
        <dbReference type="ARBA" id="ARBA00023080"/>
    </source>
</evidence>
<name>A0A2N5M777_9BACI</name>
<comment type="similarity">
    <text evidence="6">Belongs to the Maf family. YhdE subfamily.</text>
</comment>
<dbReference type="PANTHER" id="PTHR43213">
    <property type="entry name" value="BIFUNCTIONAL DTTP/UTP PYROPHOSPHATASE/METHYLTRANSFERASE PROTEIN-RELATED"/>
    <property type="match status" value="1"/>
</dbReference>
<dbReference type="HAMAP" id="MF_00528">
    <property type="entry name" value="Maf"/>
    <property type="match status" value="1"/>
</dbReference>
<dbReference type="AlphaFoldDB" id="A0A2N5M777"/>
<gene>
    <name evidence="7" type="ORF">CUU66_08870</name>
</gene>
<dbReference type="GO" id="GO:0036221">
    <property type="term" value="F:UTP diphosphatase activity"/>
    <property type="evidence" value="ECO:0007669"/>
    <property type="project" value="RHEA"/>
</dbReference>
<sequence>MEPLILASSSPRRKELLQLLQIPFLVIVSDVDETLPNHISPEEAVTNLALLKASAVSSTNPGSCVIGADTVVVSGSRILGKPADRQEAKEMLLSLSGRKHQVLTGVCIKNHEKEKIFYERTEVTFWDLTEDQIDSYLDTGEPFDKAGAYGIQGFGSLLVKEIHGDYFAVVGLPVSRLSRELQNFL</sequence>
<keyword evidence="8" id="KW-1185">Reference proteome</keyword>
<dbReference type="CDD" id="cd00555">
    <property type="entry name" value="Maf"/>
    <property type="match status" value="1"/>
</dbReference>
<dbReference type="Gene3D" id="3.90.950.10">
    <property type="match status" value="1"/>
</dbReference>
<evidence type="ECO:0000256" key="4">
    <source>
        <dbReference type="ARBA" id="ARBA00022801"/>
    </source>
</evidence>
<dbReference type="Proteomes" id="UP000234748">
    <property type="component" value="Unassembled WGS sequence"/>
</dbReference>
<comment type="subcellular location">
    <subcellularLocation>
        <location evidence="2 6">Cytoplasm</location>
    </subcellularLocation>
</comment>
<evidence type="ECO:0000313" key="8">
    <source>
        <dbReference type="Proteomes" id="UP000234748"/>
    </source>
</evidence>
<dbReference type="InterPro" id="IPR029001">
    <property type="entry name" value="ITPase-like_fam"/>
</dbReference>
<evidence type="ECO:0000256" key="3">
    <source>
        <dbReference type="ARBA" id="ARBA00022490"/>
    </source>
</evidence>
<dbReference type="OrthoDB" id="9807767at2"/>
<dbReference type="GO" id="GO:0009117">
    <property type="term" value="P:nucleotide metabolic process"/>
    <property type="evidence" value="ECO:0007669"/>
    <property type="project" value="UniProtKB-KW"/>
</dbReference>
<feature type="active site" description="Proton acceptor" evidence="6">
    <location>
        <position position="69"/>
    </location>
</feature>
<protein>
    <recommendedName>
        <fullName evidence="6">dTTP/UTP pyrophosphatase</fullName>
        <shortName evidence="6">dTTPase/UTPase</shortName>
        <ecNumber evidence="6">3.6.1.9</ecNumber>
    </recommendedName>
    <alternativeName>
        <fullName evidence="6">Nucleoside triphosphate pyrophosphatase</fullName>
    </alternativeName>
    <alternativeName>
        <fullName evidence="6">Nucleotide pyrophosphatase</fullName>
        <shortName evidence="6">Nucleotide PPase</shortName>
    </alternativeName>
</protein>
<dbReference type="InterPro" id="IPR003697">
    <property type="entry name" value="Maf-like"/>
</dbReference>
<organism evidence="7 8">
    <name type="scientific">Peribacillus deserti</name>
    <dbReference type="NCBI Taxonomy" id="673318"/>
    <lineage>
        <taxon>Bacteria</taxon>
        <taxon>Bacillati</taxon>
        <taxon>Bacillota</taxon>
        <taxon>Bacilli</taxon>
        <taxon>Bacillales</taxon>
        <taxon>Bacillaceae</taxon>
        <taxon>Peribacillus</taxon>
    </lineage>
</organism>
<comment type="function">
    <text evidence="6">Nucleoside triphosphate pyrophosphatase that hydrolyzes dTTP and UTP. May have a dual role in cell division arrest and in preventing the incorporation of modified nucleotides into cellular nucleic acids.</text>
</comment>
<dbReference type="EMBL" id="PGUY01000027">
    <property type="protein sequence ID" value="PLT30228.1"/>
    <property type="molecule type" value="Genomic_DNA"/>
</dbReference>
<comment type="caution">
    <text evidence="6">Lacks conserved residue(s) required for the propagation of feature annotation.</text>
</comment>
<accession>A0A2N5M777</accession>
<comment type="catalytic activity">
    <reaction evidence="6">
        <text>UTP + H2O = UMP + diphosphate + H(+)</text>
        <dbReference type="Rhea" id="RHEA:29395"/>
        <dbReference type="ChEBI" id="CHEBI:15377"/>
        <dbReference type="ChEBI" id="CHEBI:15378"/>
        <dbReference type="ChEBI" id="CHEBI:33019"/>
        <dbReference type="ChEBI" id="CHEBI:46398"/>
        <dbReference type="ChEBI" id="CHEBI:57865"/>
        <dbReference type="EC" id="3.6.1.9"/>
    </reaction>
</comment>